<dbReference type="GO" id="GO:0009253">
    <property type="term" value="P:peptidoglycan catabolic process"/>
    <property type="evidence" value="ECO:0007669"/>
    <property type="project" value="InterPro"/>
</dbReference>
<dbReference type="PANTHER" id="PTHR38107:SF3">
    <property type="entry name" value="LYSOZYME RRRD-RELATED"/>
    <property type="match status" value="1"/>
</dbReference>
<evidence type="ECO:0000256" key="6">
    <source>
        <dbReference type="ARBA" id="ARBA00023295"/>
    </source>
</evidence>
<evidence type="ECO:0000313" key="8">
    <source>
        <dbReference type="EMBL" id="HAF4429881.1"/>
    </source>
</evidence>
<evidence type="ECO:0000256" key="3">
    <source>
        <dbReference type="ARBA" id="ARBA00022638"/>
    </source>
</evidence>
<dbReference type="Gene3D" id="1.10.530.40">
    <property type="match status" value="1"/>
</dbReference>
<dbReference type="InterPro" id="IPR033907">
    <property type="entry name" value="Endolysin_autolysin"/>
</dbReference>
<evidence type="ECO:0000256" key="2">
    <source>
        <dbReference type="ARBA" id="ARBA00022529"/>
    </source>
</evidence>
<dbReference type="GO" id="GO:0031640">
    <property type="term" value="P:killing of cells of another organism"/>
    <property type="evidence" value="ECO:0007669"/>
    <property type="project" value="UniProtKB-KW"/>
</dbReference>
<organism evidence="8">
    <name type="scientific">Salmonella enterica</name>
    <name type="common">Salmonella choleraesuis</name>
    <dbReference type="NCBI Taxonomy" id="28901"/>
    <lineage>
        <taxon>Bacteria</taxon>
        <taxon>Pseudomonadati</taxon>
        <taxon>Pseudomonadota</taxon>
        <taxon>Gammaproteobacteria</taxon>
        <taxon>Enterobacterales</taxon>
        <taxon>Enterobacteriaceae</taxon>
        <taxon>Salmonella</taxon>
    </lineage>
</organism>
<dbReference type="EC" id="3.2.1.17" evidence="7"/>
<dbReference type="HAMAP" id="MF_04110">
    <property type="entry name" value="ENDOLYSIN_T4"/>
    <property type="match status" value="1"/>
</dbReference>
<comment type="caution">
    <text evidence="8">The sequence shown here is derived from an EMBL/GenBank/DDBJ whole genome shotgun (WGS) entry which is preliminary data.</text>
</comment>
<evidence type="ECO:0000256" key="7">
    <source>
        <dbReference type="RuleBase" id="RU003788"/>
    </source>
</evidence>
<dbReference type="SUPFAM" id="SSF53955">
    <property type="entry name" value="Lysozyme-like"/>
    <property type="match status" value="1"/>
</dbReference>
<dbReference type="InterPro" id="IPR023347">
    <property type="entry name" value="Lysozyme_dom_sf"/>
</dbReference>
<dbReference type="CDD" id="cd00737">
    <property type="entry name" value="lyz_endolysin_autolysin"/>
    <property type="match status" value="1"/>
</dbReference>
<dbReference type="GO" id="GO:0042742">
    <property type="term" value="P:defense response to bacterium"/>
    <property type="evidence" value="ECO:0007669"/>
    <property type="project" value="UniProtKB-KW"/>
</dbReference>
<evidence type="ECO:0000256" key="5">
    <source>
        <dbReference type="ARBA" id="ARBA00023200"/>
    </source>
</evidence>
<reference evidence="8" key="1">
    <citation type="journal article" date="2018" name="Genome Biol.">
        <title>SKESA: strategic k-mer extension for scrupulous assemblies.</title>
        <authorList>
            <person name="Souvorov A."/>
            <person name="Agarwala R."/>
            <person name="Lipman D.J."/>
        </authorList>
    </citation>
    <scope>NUCLEOTIDE SEQUENCE</scope>
    <source>
        <strain evidence="8">MA.CK_99/00002863-2</strain>
    </source>
</reference>
<dbReference type="InterPro" id="IPR023346">
    <property type="entry name" value="Lysozyme-like_dom_sf"/>
</dbReference>
<dbReference type="PANTHER" id="PTHR38107">
    <property type="match status" value="1"/>
</dbReference>
<dbReference type="Pfam" id="PF00959">
    <property type="entry name" value="Phage_lysozyme"/>
    <property type="match status" value="1"/>
</dbReference>
<dbReference type="InterPro" id="IPR051018">
    <property type="entry name" value="Bacteriophage_GH24"/>
</dbReference>
<keyword evidence="5" id="KW-1035">Host cytoplasm</keyword>
<comment type="catalytic activity">
    <reaction evidence="1 7">
        <text>Hydrolysis of (1-&gt;4)-beta-linkages between N-acetylmuramic acid and N-acetyl-D-glucosamine residues in a peptidoglycan and between N-acetyl-D-glucosamine residues in chitodextrins.</text>
        <dbReference type="EC" id="3.2.1.17"/>
    </reaction>
</comment>
<proteinExistence type="inferred from homology"/>
<dbReference type="FunFam" id="1.10.530.40:FF:000004">
    <property type="entry name" value="Lysozyme"/>
    <property type="match status" value="1"/>
</dbReference>
<keyword evidence="6 7" id="KW-0326">Glycosidase</keyword>
<name>A0A747EZ57_SALER</name>
<comment type="similarity">
    <text evidence="7">Belongs to the glycosyl hydrolase 24 family.</text>
</comment>
<dbReference type="InterPro" id="IPR002196">
    <property type="entry name" value="Glyco_hydro_24"/>
</dbReference>
<keyword evidence="2 7" id="KW-0929">Antimicrobial</keyword>
<reference evidence="8" key="2">
    <citation type="submission" date="2020-02" db="EMBL/GenBank/DDBJ databases">
        <authorList>
            <consortium name="NCBI Pathogen Detection Project"/>
        </authorList>
    </citation>
    <scope>NUCLEOTIDE SEQUENCE</scope>
    <source>
        <strain evidence="8">MA.CK_99/00002863-2</strain>
    </source>
</reference>
<sequence length="166" mass="18155">MMRISEKGITLIKEFEGCSLTAYPDPGTGGEPWTIGYGWTHSVDGKPVKPGMMIDEATAERLLKTGLVGYENDVSRLVKVKLTQGQFDALVSFAYNLGARTLSTSTLLRKLNAGDYAGAADEFLRWNKAGGKVLNGLTRRREAERALFLSRCSTGKRCLLACCLSR</sequence>
<accession>A0A747EZ57</accession>
<dbReference type="GO" id="GO:0016998">
    <property type="term" value="P:cell wall macromolecule catabolic process"/>
    <property type="evidence" value="ECO:0007669"/>
    <property type="project" value="InterPro"/>
</dbReference>
<gene>
    <name evidence="8" type="ORF">G8L30_004664</name>
</gene>
<keyword evidence="3 7" id="KW-0081">Bacteriolytic enzyme</keyword>
<keyword evidence="4 7" id="KW-0378">Hydrolase</keyword>
<evidence type="ECO:0000256" key="4">
    <source>
        <dbReference type="ARBA" id="ARBA00022801"/>
    </source>
</evidence>
<dbReference type="InterPro" id="IPR034690">
    <property type="entry name" value="Endolysin_T4_type"/>
</dbReference>
<dbReference type="AlphaFoldDB" id="A0A747EZ57"/>
<evidence type="ECO:0000256" key="1">
    <source>
        <dbReference type="ARBA" id="ARBA00000632"/>
    </source>
</evidence>
<protein>
    <recommendedName>
        <fullName evidence="7">Lysozyme</fullName>
        <ecNumber evidence="7">3.2.1.17</ecNumber>
    </recommendedName>
</protein>
<dbReference type="GO" id="GO:0003796">
    <property type="term" value="F:lysozyme activity"/>
    <property type="evidence" value="ECO:0007669"/>
    <property type="project" value="UniProtKB-EC"/>
</dbReference>
<dbReference type="EMBL" id="DAAVEW010000036">
    <property type="protein sequence ID" value="HAF4429881.1"/>
    <property type="molecule type" value="Genomic_DNA"/>
</dbReference>